<dbReference type="InterPro" id="IPR027309">
    <property type="entry name" value="P2X_extracellular_dom_sf"/>
</dbReference>
<evidence type="ECO:0000256" key="2">
    <source>
        <dbReference type="ARBA" id="ARBA00009848"/>
    </source>
</evidence>
<sequence length="466" mass="52280">MGAGQSVKTIYGKIGASVQAFFFEYETPRVITMKSRRIGVLYRLVQLALLIYLIGYVFVYSKSYQRFDVADSSVVTKVKGILQRDMPNGAPAEIWDSNDFVVPAQESDAFFVATNLIFTENQGQGLCPEDRNVGRRGIHCSNDTDCPAGTPTPYGNGVRTGRCVLPNGTCEISGWCPTEIDYTPKKPVLYGFDTVTILVKNHVNFRNFGVKRRNILESFSQAYLQSCRFHPVTDPLCPVFGFRDMVTFANESLDLMAVRGGIIGFGIEWNCNLDRDLEECLPRYTFKRLDSIHDKVAKGWNFRHTFYYYDANGKSRRDLVKFWGIRFVFLVNGLAGKFSIVHFLMHVGSSIGLFGIASLVCEVILNYWRSSSVLNDSKFVNLEDLKAKRRMSIMTSSASVNSAAAAYRYNLKGATEDQSVGETDHRRSSSMAAVVIPLSAKDVIPYNDSVSHELNHATDKTNSEWL</sequence>
<organism evidence="13 14">
    <name type="scientific">Hypsibius exemplaris</name>
    <name type="common">Freshwater tardigrade</name>
    <dbReference type="NCBI Taxonomy" id="2072580"/>
    <lineage>
        <taxon>Eukaryota</taxon>
        <taxon>Metazoa</taxon>
        <taxon>Ecdysozoa</taxon>
        <taxon>Tardigrada</taxon>
        <taxon>Eutardigrada</taxon>
        <taxon>Parachela</taxon>
        <taxon>Hypsibioidea</taxon>
        <taxon>Hypsibiidae</taxon>
        <taxon>Hypsibius</taxon>
    </lineage>
</organism>
<keyword evidence="10" id="KW-0067">ATP-binding</keyword>
<dbReference type="AlphaFoldDB" id="A0A9X6NCD8"/>
<dbReference type="PRINTS" id="PR01307">
    <property type="entry name" value="P2XRECEPTOR"/>
</dbReference>
<keyword evidence="11" id="KW-1015">Disulfide bond</keyword>
<evidence type="ECO:0000256" key="11">
    <source>
        <dbReference type="PIRSR" id="PIRSR005713-2"/>
    </source>
</evidence>
<dbReference type="GO" id="GO:0033198">
    <property type="term" value="P:response to ATP"/>
    <property type="evidence" value="ECO:0007669"/>
    <property type="project" value="InterPro"/>
</dbReference>
<dbReference type="GO" id="GO:0012505">
    <property type="term" value="C:endomembrane system"/>
    <property type="evidence" value="ECO:0007669"/>
    <property type="project" value="UniProtKB-SubCell"/>
</dbReference>
<dbReference type="Gene3D" id="1.10.287.940">
    <property type="entry name" value="atp-gated p2x4 ion channel"/>
    <property type="match status" value="1"/>
</dbReference>
<dbReference type="PANTHER" id="PTHR10125">
    <property type="entry name" value="P2X PURINOCEPTOR"/>
    <property type="match status" value="1"/>
</dbReference>
<gene>
    <name evidence="13" type="ORF">BV898_16033</name>
</gene>
<dbReference type="Proteomes" id="UP000192578">
    <property type="component" value="Unassembled WGS sequence"/>
</dbReference>
<feature type="binding site" evidence="10">
    <location>
        <position position="196"/>
    </location>
    <ligand>
        <name>ATP</name>
        <dbReference type="ChEBI" id="CHEBI:30616"/>
        <note>ligand shared between two neighboring subunits of the homotrimer</note>
    </ligand>
</feature>
<dbReference type="Pfam" id="PF00864">
    <property type="entry name" value="P2X_receptor"/>
    <property type="match status" value="1"/>
</dbReference>
<evidence type="ECO:0000256" key="9">
    <source>
        <dbReference type="ARBA" id="ARBA00023303"/>
    </source>
</evidence>
<dbReference type="GO" id="GO:0004931">
    <property type="term" value="F:extracellularly ATP-gated monoatomic cation channel activity"/>
    <property type="evidence" value="ECO:0007669"/>
    <property type="project" value="InterPro"/>
</dbReference>
<keyword evidence="4 12" id="KW-0812">Transmembrane</keyword>
<feature type="transmembrane region" description="Helical" evidence="12">
    <location>
        <begin position="40"/>
        <end position="59"/>
    </location>
</feature>
<dbReference type="PIRSF" id="PIRSF005713">
    <property type="entry name" value="P2X_purinoceptor"/>
    <property type="match status" value="1"/>
</dbReference>
<dbReference type="PANTHER" id="PTHR10125:SF31">
    <property type="entry name" value="P2X RECEPTOR E"/>
    <property type="match status" value="1"/>
</dbReference>
<dbReference type="GO" id="GO:0001614">
    <property type="term" value="F:purinergic nucleotide receptor activity"/>
    <property type="evidence" value="ECO:0007669"/>
    <property type="project" value="InterPro"/>
</dbReference>
<evidence type="ECO:0000256" key="6">
    <source>
        <dbReference type="ARBA" id="ARBA00023065"/>
    </source>
</evidence>
<comment type="caution">
    <text evidence="13">The sequence shown here is derived from an EMBL/GenBank/DDBJ whole genome shotgun (WGS) entry which is preliminary data.</text>
</comment>
<dbReference type="Gene3D" id="2.60.490.10">
    <property type="entry name" value="atp-gated p2x4 ion channel domain"/>
    <property type="match status" value="1"/>
</dbReference>
<evidence type="ECO:0000256" key="12">
    <source>
        <dbReference type="SAM" id="Phobius"/>
    </source>
</evidence>
<keyword evidence="8" id="KW-1071">Ligand-gated ion channel</keyword>
<name>A0A9X6NCD8_HYPEX</name>
<keyword evidence="14" id="KW-1185">Reference proteome</keyword>
<evidence type="ECO:0000313" key="13">
    <source>
        <dbReference type="EMBL" id="OWA51555.1"/>
    </source>
</evidence>
<keyword evidence="9" id="KW-0407">Ion channel</keyword>
<keyword evidence="7 12" id="KW-0472">Membrane</keyword>
<feature type="disulfide bond" evidence="11">
    <location>
        <begin position="146"/>
        <end position="170"/>
    </location>
</feature>
<dbReference type="NCBIfam" id="TIGR00863">
    <property type="entry name" value="P2X"/>
    <property type="match status" value="1"/>
</dbReference>
<comment type="subcellular location">
    <subcellularLocation>
        <location evidence="1">Endomembrane system</location>
    </subcellularLocation>
</comment>
<keyword evidence="5 12" id="KW-1133">Transmembrane helix</keyword>
<feature type="disulfide bond" evidence="11">
    <location>
        <begin position="227"/>
        <end position="237"/>
    </location>
</feature>
<evidence type="ECO:0000256" key="10">
    <source>
        <dbReference type="PIRSR" id="PIRSR005713-1"/>
    </source>
</evidence>
<keyword evidence="6" id="KW-0406">Ion transport</keyword>
<dbReference type="OrthoDB" id="494673at2759"/>
<evidence type="ECO:0000256" key="1">
    <source>
        <dbReference type="ARBA" id="ARBA00004308"/>
    </source>
</evidence>
<feature type="disulfide bond" evidence="11">
    <location>
        <begin position="140"/>
        <end position="163"/>
    </location>
</feature>
<dbReference type="EMBL" id="MTYJ01000231">
    <property type="protein sequence ID" value="OWA51555.1"/>
    <property type="molecule type" value="Genomic_DNA"/>
</dbReference>
<dbReference type="GO" id="GO:0098794">
    <property type="term" value="C:postsynapse"/>
    <property type="evidence" value="ECO:0007669"/>
    <property type="project" value="GOC"/>
</dbReference>
<evidence type="ECO:0000256" key="5">
    <source>
        <dbReference type="ARBA" id="ARBA00022989"/>
    </source>
</evidence>
<reference evidence="14" key="1">
    <citation type="submission" date="2017-01" db="EMBL/GenBank/DDBJ databases">
        <title>Comparative genomics of anhydrobiosis in the tardigrade Hypsibius dujardini.</title>
        <authorList>
            <person name="Yoshida Y."/>
            <person name="Koutsovoulos G."/>
            <person name="Laetsch D."/>
            <person name="Stevens L."/>
            <person name="Kumar S."/>
            <person name="Horikawa D."/>
            <person name="Ishino K."/>
            <person name="Komine S."/>
            <person name="Tomita M."/>
            <person name="Blaxter M."/>
            <person name="Arakawa K."/>
        </authorList>
    </citation>
    <scope>NUCLEOTIDE SEQUENCE [LARGE SCALE GENOMIC DNA]</scope>
    <source>
        <strain evidence="14">Z151</strain>
    </source>
</reference>
<evidence type="ECO:0000313" key="14">
    <source>
        <dbReference type="Proteomes" id="UP000192578"/>
    </source>
</evidence>
<accession>A0A9X6NCD8</accession>
<evidence type="ECO:0000256" key="7">
    <source>
        <dbReference type="ARBA" id="ARBA00023136"/>
    </source>
</evidence>
<evidence type="ECO:0000256" key="8">
    <source>
        <dbReference type="ARBA" id="ARBA00023286"/>
    </source>
</evidence>
<dbReference type="GO" id="GO:0005524">
    <property type="term" value="F:ATP binding"/>
    <property type="evidence" value="ECO:0007669"/>
    <property type="project" value="UniProtKB-KW"/>
</dbReference>
<dbReference type="GO" id="GO:0005886">
    <property type="term" value="C:plasma membrane"/>
    <property type="evidence" value="ECO:0007669"/>
    <property type="project" value="InterPro"/>
</dbReference>
<feature type="disulfide bond" evidence="11">
    <location>
        <begin position="127"/>
        <end position="176"/>
    </location>
</feature>
<evidence type="ECO:0000256" key="4">
    <source>
        <dbReference type="ARBA" id="ARBA00022692"/>
    </source>
</evidence>
<dbReference type="GO" id="GO:0070588">
    <property type="term" value="P:calcium ion transmembrane transport"/>
    <property type="evidence" value="ECO:0007669"/>
    <property type="project" value="TreeGrafter"/>
</dbReference>
<dbReference type="InterPro" id="IPR059116">
    <property type="entry name" value="P2X_receptor"/>
</dbReference>
<feature type="binding site" evidence="10">
    <location>
        <begin position="77"/>
        <end position="79"/>
    </location>
    <ligand>
        <name>ATP</name>
        <dbReference type="ChEBI" id="CHEBI:30616"/>
        <note>ligand shared between two neighboring subunits of the homotrimer</note>
    </ligand>
</feature>
<keyword evidence="3" id="KW-0813">Transport</keyword>
<comment type="similarity">
    <text evidence="2">Belongs to the P2X receptor family.</text>
</comment>
<feature type="disulfide bond" evidence="11">
    <location>
        <begin position="271"/>
        <end position="280"/>
    </location>
</feature>
<evidence type="ECO:0000256" key="3">
    <source>
        <dbReference type="ARBA" id="ARBA00022448"/>
    </source>
</evidence>
<protein>
    <submittedName>
        <fullName evidence="13">P2X purinoceptor 4</fullName>
    </submittedName>
</protein>
<feature type="binding site" evidence="10">
    <location>
        <begin position="301"/>
        <end position="303"/>
    </location>
    <ligand>
        <name>ATP</name>
        <dbReference type="ChEBI" id="CHEBI:30616"/>
        <note>ligand shared between two neighboring subunits of the homotrimer</note>
    </ligand>
</feature>
<proteinExistence type="inferred from homology"/>
<dbReference type="InterPro" id="IPR001429">
    <property type="entry name" value="P2X_purnocptor"/>
</dbReference>
<keyword evidence="10" id="KW-0547">Nucleotide-binding</keyword>
<feature type="binding site" evidence="10">
    <location>
        <position position="321"/>
    </location>
    <ligand>
        <name>ATP</name>
        <dbReference type="ChEBI" id="CHEBI:30616"/>
        <note>ligand shared between two neighboring subunits of the homotrimer</note>
    </ligand>
</feature>